<sequence length="442" mass="47421">MNRRRFLRNLIATAGAAPLSVGGFARLAQASGTPKLKVVFAVIPDGFGVDAYGGYNNGLWFPDAGGSKDTGNFQLNEMSRHLSAYKNQSVFLKGLIVGSGTGGHNAWTTVMRDSAASKTSIDLLLGNQLRGTNPTLKRIYSGPHATVGANWNISYDNNNMIVPEVDPYVLFDQVFGNVSASGSSAPQANSRAHLFDMANSRLQQLRSQVSQSEKAKLDTHLDAVEQLVVDLNNAVPVEAACTPASASPASGLIATSADYRDEVTRAHANIVAHGLSCGTSRVATLQIGRSADPVAIKSVSASRNPHDCAHRYGSVTEWRDSRAWYVQQVKYLLDQLNALPDPDVSGDRLLQHTLVVFTSEMADGAPEHMQDVPVTLIGGASGLLKHNGGRFYDLYDFGERSHWAMGKAVDMQRVWATIGRAAGVEVPYAGNKDTIPNLLSIS</sequence>
<reference evidence="2 3" key="1">
    <citation type="journal article" date="2013" name="Genome Announc.">
        <title>Complete genome sequence of Simiduia agarivorans SA1(T), a marine bacterium able to degrade a variety of polysaccharides.</title>
        <authorList>
            <person name="Lin S.Y."/>
            <person name="Shieh W.Y."/>
            <person name="Chen J.S."/>
            <person name="Tang S.L."/>
        </authorList>
    </citation>
    <scope>NUCLEOTIDE SEQUENCE [LARGE SCALE GENOMIC DNA]</scope>
    <source>
        <strain evidence="3">DSM 21679 / JCM 13881 / BCRC 17597 / SA1</strain>
    </source>
</reference>
<dbReference type="AlphaFoldDB" id="K4KZ70"/>
<name>K4KZ70_SIMAS</name>
<accession>K4KZ70</accession>
<evidence type="ECO:0000256" key="1">
    <source>
        <dbReference type="SAM" id="SignalP"/>
    </source>
</evidence>
<protein>
    <recommendedName>
        <fullName evidence="4">Tat pathway signal protein</fullName>
    </recommendedName>
</protein>
<proteinExistence type="predicted"/>
<dbReference type="PROSITE" id="PS51318">
    <property type="entry name" value="TAT"/>
    <property type="match status" value="1"/>
</dbReference>
<feature type="signal peptide" evidence="1">
    <location>
        <begin position="1"/>
        <end position="30"/>
    </location>
</feature>
<dbReference type="Proteomes" id="UP000000466">
    <property type="component" value="Chromosome"/>
</dbReference>
<dbReference type="KEGG" id="saga:M5M_10105"/>
<dbReference type="InterPro" id="IPR006311">
    <property type="entry name" value="TAT_signal"/>
</dbReference>
<dbReference type="EMBL" id="CP003746">
    <property type="protein sequence ID" value="AFU99202.1"/>
    <property type="molecule type" value="Genomic_DNA"/>
</dbReference>
<dbReference type="eggNOG" id="COG3119">
    <property type="taxonomic scope" value="Bacteria"/>
</dbReference>
<dbReference type="OrthoDB" id="6013406at2"/>
<dbReference type="InterPro" id="IPR011447">
    <property type="entry name" value="DUF1552"/>
</dbReference>
<dbReference type="STRING" id="1117647.M5M_10105"/>
<evidence type="ECO:0008006" key="4">
    <source>
        <dbReference type="Google" id="ProtNLM"/>
    </source>
</evidence>
<gene>
    <name evidence="2" type="ordered locus">M5M_10105</name>
</gene>
<evidence type="ECO:0000313" key="3">
    <source>
        <dbReference type="Proteomes" id="UP000000466"/>
    </source>
</evidence>
<dbReference type="RefSeq" id="WP_015047366.1">
    <property type="nucleotide sequence ID" value="NC_018868.3"/>
</dbReference>
<dbReference type="Pfam" id="PF07586">
    <property type="entry name" value="HXXSHH"/>
    <property type="match status" value="1"/>
</dbReference>
<feature type="chain" id="PRO_5003878596" description="Tat pathway signal protein" evidence="1">
    <location>
        <begin position="31"/>
        <end position="442"/>
    </location>
</feature>
<evidence type="ECO:0000313" key="2">
    <source>
        <dbReference type="EMBL" id="AFU99202.1"/>
    </source>
</evidence>
<keyword evidence="3" id="KW-1185">Reference proteome</keyword>
<organism evidence="2 3">
    <name type="scientific">Simiduia agarivorans (strain DSM 21679 / JCM 13881 / BCRC 17597 / SA1)</name>
    <dbReference type="NCBI Taxonomy" id="1117647"/>
    <lineage>
        <taxon>Bacteria</taxon>
        <taxon>Pseudomonadati</taxon>
        <taxon>Pseudomonadota</taxon>
        <taxon>Gammaproteobacteria</taxon>
        <taxon>Cellvibrionales</taxon>
        <taxon>Cellvibrionaceae</taxon>
        <taxon>Simiduia</taxon>
    </lineage>
</organism>
<keyword evidence="1" id="KW-0732">Signal</keyword>
<dbReference type="HOGENOM" id="CLU_605408_0_0_6"/>